<keyword evidence="2" id="KW-1185">Reference proteome</keyword>
<protein>
    <recommendedName>
        <fullName evidence="3">Neck protein</fullName>
    </recommendedName>
</protein>
<gene>
    <name evidence="1" type="ORF">MA12_gp35</name>
</gene>
<evidence type="ECO:0008006" key="3">
    <source>
        <dbReference type="Google" id="ProtNLM"/>
    </source>
</evidence>
<accession>A0A6B9RI20</accession>
<sequence>MTVKISADGLLDVQEYFERMPEVTTMAARMAVNDVAERGALKMARDEMMQEVAFPAKYLDNSRLGVTKKARNNDLEAIITGRKRATSLARFAPGQTPASTAKRGVSVTVQRGRTVTIREGWLVRLKRGASLTEDQYNLGLAVRIRPGEKITGKHTSHQSWLVRGSVALLYGPSVDQVFRDVKEDISLPVLDMVATEFLRQFTRLTNG</sequence>
<organism evidence="1 2">
    <name type="scientific">Pectobacterium phage MA12</name>
    <dbReference type="NCBI Taxonomy" id="2686474"/>
    <lineage>
        <taxon>Viruses</taxon>
        <taxon>Duplodnaviria</taxon>
        <taxon>Heunggongvirae</taxon>
        <taxon>Uroviricota</taxon>
        <taxon>Caudoviricetes</taxon>
        <taxon>Casjensviridae</taxon>
        <taxon>Newforgelanevirus</taxon>
        <taxon>Newforgelanevirus MA12</taxon>
    </lineage>
</organism>
<proteinExistence type="predicted"/>
<evidence type="ECO:0000313" key="2">
    <source>
        <dbReference type="Proteomes" id="UP000465092"/>
    </source>
</evidence>
<reference evidence="1 2" key="1">
    <citation type="journal article" date="2020" name="Viruses">
        <title>Genomic Characterization, Formulation and Efficacy in Planta of a Siphoviridae and Podoviridae Protection Cocktail against the Bacterial Plant Pathogens Pectobacterium spp.</title>
        <authorList>
            <person name="Zaczek-Moczydlowska M.A."/>
            <person name="Young G.K."/>
            <person name="Trudgett J."/>
            <person name="Fleming C.C."/>
            <person name="Campbell K."/>
            <person name="O'Hanlon R."/>
        </authorList>
    </citation>
    <scope>NUCLEOTIDE SEQUENCE [LARGE SCALE GENOMIC DNA]</scope>
</reference>
<dbReference type="EMBL" id="MN692199">
    <property type="protein sequence ID" value="QHI00862.1"/>
    <property type="molecule type" value="Genomic_DNA"/>
</dbReference>
<evidence type="ECO:0000313" key="1">
    <source>
        <dbReference type="EMBL" id="QHI00862.1"/>
    </source>
</evidence>
<dbReference type="Proteomes" id="UP000465092">
    <property type="component" value="Segment"/>
</dbReference>
<name>A0A6B9RI20_9CAUD</name>